<dbReference type="Proteomes" id="UP000199473">
    <property type="component" value="Unassembled WGS sequence"/>
</dbReference>
<dbReference type="PANTHER" id="PTHR43760">
    <property type="entry name" value="ENDORIBONUCLEASE-RELATED"/>
    <property type="match status" value="1"/>
</dbReference>
<dbReference type="CDD" id="cd02199">
    <property type="entry name" value="YjgF_YER057c_UK114_like_1"/>
    <property type="match status" value="1"/>
</dbReference>
<dbReference type="OrthoDB" id="9806350at2"/>
<proteinExistence type="predicted"/>
<organism evidence="2 3">
    <name type="scientific">Falsiroseomonas stagni DSM 19981</name>
    <dbReference type="NCBI Taxonomy" id="1123062"/>
    <lineage>
        <taxon>Bacteria</taxon>
        <taxon>Pseudomonadati</taxon>
        <taxon>Pseudomonadota</taxon>
        <taxon>Alphaproteobacteria</taxon>
        <taxon>Acetobacterales</taxon>
        <taxon>Roseomonadaceae</taxon>
        <taxon>Falsiroseomonas</taxon>
    </lineage>
</organism>
<reference evidence="2 3" key="1">
    <citation type="submission" date="2016-10" db="EMBL/GenBank/DDBJ databases">
        <authorList>
            <person name="de Groot N.N."/>
        </authorList>
    </citation>
    <scope>NUCLEOTIDE SEQUENCE [LARGE SCALE GENOMIC DNA]</scope>
    <source>
        <strain evidence="2 3">DSM 19981</strain>
    </source>
</reference>
<dbReference type="STRING" id="1123062.SAMN02745775_101652"/>
<gene>
    <name evidence="2" type="ORF">SAMN02745775_101652</name>
</gene>
<dbReference type="AlphaFoldDB" id="A0A1I3XTN3"/>
<dbReference type="RefSeq" id="WP_092955391.1">
    <property type="nucleotide sequence ID" value="NZ_FOSQ01000001.1"/>
</dbReference>
<dbReference type="SUPFAM" id="SSF55298">
    <property type="entry name" value="YjgF-like"/>
    <property type="match status" value="1"/>
</dbReference>
<sequence length="154" mass="16641">MATNEQRLAALGVTLPPPFRDEANRVRALRSGIHVYMSGHGPLGEGNVPLVVGKLGRELSIEQGREAARITGLCCLSTLRHYLGTLDPVVRCVRVMGFINCAPGFNRPSEVLHGFSDLMVDVFGEGGRHCRSAIGVAELYSDIPIEVEALFELG</sequence>
<evidence type="ECO:0000313" key="2">
    <source>
        <dbReference type="EMBL" id="SFK23007.1"/>
    </source>
</evidence>
<accession>A0A1I3XTN3</accession>
<evidence type="ECO:0000313" key="3">
    <source>
        <dbReference type="Proteomes" id="UP000199473"/>
    </source>
</evidence>
<dbReference type="InterPro" id="IPR013813">
    <property type="entry name" value="Endoribo_LPSP/chorism_mut-like"/>
</dbReference>
<keyword evidence="3" id="KW-1185">Reference proteome</keyword>
<dbReference type="Pfam" id="PF14588">
    <property type="entry name" value="YjgF_endoribonc"/>
    <property type="match status" value="1"/>
</dbReference>
<name>A0A1I3XTN3_9PROT</name>
<evidence type="ECO:0000259" key="1">
    <source>
        <dbReference type="Pfam" id="PF14588"/>
    </source>
</evidence>
<protein>
    <submittedName>
        <fullName evidence="2">Enamine deaminase RidA, house cleaning of reactive enamine intermediates, YjgF/YER057c/UK114 family</fullName>
    </submittedName>
</protein>
<feature type="domain" description="Endoribonuclease L-PSP/chorismate mutase-like" evidence="1">
    <location>
        <begin position="6"/>
        <end position="132"/>
    </location>
</feature>
<dbReference type="PANTHER" id="PTHR43760:SF1">
    <property type="entry name" value="ENDORIBONUCLEASE L-PSP_CHORISMATE MUTASE-LIKE DOMAIN-CONTAINING PROTEIN"/>
    <property type="match status" value="1"/>
</dbReference>
<dbReference type="Gene3D" id="3.30.1330.40">
    <property type="entry name" value="RutC-like"/>
    <property type="match status" value="1"/>
</dbReference>
<dbReference type="EMBL" id="FOSQ01000001">
    <property type="protein sequence ID" value="SFK23007.1"/>
    <property type="molecule type" value="Genomic_DNA"/>
</dbReference>
<dbReference type="InterPro" id="IPR035959">
    <property type="entry name" value="RutC-like_sf"/>
</dbReference>